<proteinExistence type="predicted"/>
<name>A0A9E7NJF7_9CAUD</name>
<gene>
    <name evidence="1" type="primary">7</name>
    <name evidence="1" type="ORF">SEA_FINKLE_7</name>
</gene>
<evidence type="ECO:0008006" key="3">
    <source>
        <dbReference type="Google" id="ProtNLM"/>
    </source>
</evidence>
<protein>
    <recommendedName>
        <fullName evidence="3">Head-to-tail connector protein</fullName>
    </recommendedName>
</protein>
<keyword evidence="2" id="KW-1185">Reference proteome</keyword>
<organism evidence="1 2">
    <name type="scientific">Gordonia phage Finkle</name>
    <dbReference type="NCBI Taxonomy" id="2926099"/>
    <lineage>
        <taxon>Viruses</taxon>
        <taxon>Duplodnaviria</taxon>
        <taxon>Heunggongvirae</taxon>
        <taxon>Uroviricota</taxon>
        <taxon>Caudoviricetes</taxon>
        <taxon>Finkelvirus</taxon>
        <taxon>Finkelvirus finkel</taxon>
    </lineage>
</organism>
<dbReference type="RefSeq" id="YP_010754320.1">
    <property type="nucleotide sequence ID" value="NC_073459.1"/>
</dbReference>
<dbReference type="Proteomes" id="UP001060355">
    <property type="component" value="Segment"/>
</dbReference>
<dbReference type="GeneID" id="80018909"/>
<evidence type="ECO:0000313" key="2">
    <source>
        <dbReference type="Proteomes" id="UP001060355"/>
    </source>
</evidence>
<accession>A0A9E7NJF7</accession>
<dbReference type="KEGG" id="vg:80018909"/>
<sequence>MIYQVTAPLVVAKSHGKTVYRASGQRVDGLAEADAERLVRRGMIVATGESSTAAAVVDEDAAAAAIDAPVGDGADGKPKKTHSLERWQEYARSQGLSDADIADASKADLIALVG</sequence>
<evidence type="ECO:0000313" key="1">
    <source>
        <dbReference type="EMBL" id="UTN92926.1"/>
    </source>
</evidence>
<reference evidence="1" key="1">
    <citation type="submission" date="2022-05" db="EMBL/GenBank/DDBJ databases">
        <authorList>
            <person name="Ashby S."/>
            <person name="Bressette G."/>
            <person name="Brown S."/>
            <person name="Charles S."/>
            <person name="Neely M.N."/>
            <person name="Molloy S.D."/>
            <person name="Garlena R.A."/>
            <person name="Russell D.A."/>
            <person name="Jacobs-Sera D."/>
            <person name="Hatfull G.F."/>
        </authorList>
    </citation>
    <scope>NUCLEOTIDE SEQUENCE</scope>
</reference>
<dbReference type="EMBL" id="ON456347">
    <property type="protein sequence ID" value="UTN92926.1"/>
    <property type="molecule type" value="Genomic_DNA"/>
</dbReference>